<dbReference type="AlphaFoldDB" id="A0A6J6D0Q3"/>
<keyword evidence="3 5" id="KW-1133">Transmembrane helix</keyword>
<dbReference type="Pfam" id="PF01040">
    <property type="entry name" value="UbiA"/>
    <property type="match status" value="1"/>
</dbReference>
<dbReference type="Gene3D" id="1.10.357.140">
    <property type="entry name" value="UbiA prenyltransferase"/>
    <property type="match status" value="1"/>
</dbReference>
<feature type="transmembrane region" description="Helical" evidence="5">
    <location>
        <begin position="136"/>
        <end position="154"/>
    </location>
</feature>
<feature type="transmembrane region" description="Helical" evidence="5">
    <location>
        <begin position="160"/>
        <end position="179"/>
    </location>
</feature>
<feature type="transmembrane region" description="Helical" evidence="5">
    <location>
        <begin position="42"/>
        <end position="62"/>
    </location>
</feature>
<evidence type="ECO:0000256" key="3">
    <source>
        <dbReference type="ARBA" id="ARBA00022989"/>
    </source>
</evidence>
<name>A0A6J6D0Q3_9ZZZZ</name>
<dbReference type="InterPro" id="IPR000537">
    <property type="entry name" value="UbiA_prenyltransferase"/>
</dbReference>
<keyword evidence="4 5" id="KW-0472">Membrane</keyword>
<organism evidence="6">
    <name type="scientific">freshwater metagenome</name>
    <dbReference type="NCBI Taxonomy" id="449393"/>
    <lineage>
        <taxon>unclassified sequences</taxon>
        <taxon>metagenomes</taxon>
        <taxon>ecological metagenomes</taxon>
    </lineage>
</organism>
<gene>
    <name evidence="6" type="ORF">UFOPK1541_00615</name>
</gene>
<evidence type="ECO:0000256" key="4">
    <source>
        <dbReference type="ARBA" id="ARBA00023136"/>
    </source>
</evidence>
<feature type="transmembrane region" description="Helical" evidence="5">
    <location>
        <begin position="12"/>
        <end position="36"/>
    </location>
</feature>
<feature type="transmembrane region" description="Helical" evidence="5">
    <location>
        <begin position="90"/>
        <end position="107"/>
    </location>
</feature>
<feature type="transmembrane region" description="Helical" evidence="5">
    <location>
        <begin position="200"/>
        <end position="220"/>
    </location>
</feature>
<dbReference type="CDD" id="cd13956">
    <property type="entry name" value="PT_UbiA"/>
    <property type="match status" value="1"/>
</dbReference>
<evidence type="ECO:0000256" key="5">
    <source>
        <dbReference type="SAM" id="Phobius"/>
    </source>
</evidence>
<comment type="subcellular location">
    <subcellularLocation>
        <location evidence="1">Membrane</location>
        <topology evidence="1">Multi-pass membrane protein</topology>
    </subcellularLocation>
</comment>
<evidence type="ECO:0000256" key="1">
    <source>
        <dbReference type="ARBA" id="ARBA00004141"/>
    </source>
</evidence>
<protein>
    <submittedName>
        <fullName evidence="6">Unannotated protein</fullName>
    </submittedName>
</protein>
<accession>A0A6J6D0Q3</accession>
<dbReference type="InterPro" id="IPR044878">
    <property type="entry name" value="UbiA_sf"/>
</dbReference>
<sequence length="221" mass="24449">MSAKPLSSLRGLLKASHFGPTLLVTAISWFFAAHYWWEGPAYVIAFGVFTGQLVVGWSNDLYDYEDDLKHNRQNKPLVAGVISRKYLTNWLRFMVPFSFVANLLGPLGFKGGLVYMFGISMGVAYNFYFKFNIFSWLPYALAFAALPSCIAISKEITPPMWMWLGGALLGSAAHFINVIKDMDQDRASGIGGAPQRIGKRNSIVVAAGLIALGFLTLVFFN</sequence>
<proteinExistence type="predicted"/>
<evidence type="ECO:0000313" key="6">
    <source>
        <dbReference type="EMBL" id="CAB4556895.1"/>
    </source>
</evidence>
<keyword evidence="2 5" id="KW-0812">Transmembrane</keyword>
<dbReference type="GO" id="GO:0016020">
    <property type="term" value="C:membrane"/>
    <property type="evidence" value="ECO:0007669"/>
    <property type="project" value="UniProtKB-SubCell"/>
</dbReference>
<dbReference type="EMBL" id="CAEZTA010000076">
    <property type="protein sequence ID" value="CAB4556895.1"/>
    <property type="molecule type" value="Genomic_DNA"/>
</dbReference>
<reference evidence="6" key="1">
    <citation type="submission" date="2020-05" db="EMBL/GenBank/DDBJ databases">
        <authorList>
            <person name="Chiriac C."/>
            <person name="Salcher M."/>
            <person name="Ghai R."/>
            <person name="Kavagutti S V."/>
        </authorList>
    </citation>
    <scope>NUCLEOTIDE SEQUENCE</scope>
</reference>
<dbReference type="GO" id="GO:0016765">
    <property type="term" value="F:transferase activity, transferring alkyl or aryl (other than methyl) groups"/>
    <property type="evidence" value="ECO:0007669"/>
    <property type="project" value="InterPro"/>
</dbReference>
<evidence type="ECO:0000256" key="2">
    <source>
        <dbReference type="ARBA" id="ARBA00022692"/>
    </source>
</evidence>